<feature type="region of interest" description="Disordered" evidence="9">
    <location>
        <begin position="147"/>
        <end position="167"/>
    </location>
</feature>
<reference evidence="12" key="1">
    <citation type="submission" date="2025-08" db="UniProtKB">
        <authorList>
            <consortium name="RefSeq"/>
        </authorList>
    </citation>
    <scope>IDENTIFICATION</scope>
    <source>
        <tissue evidence="12">Whole body</tissue>
    </source>
</reference>
<evidence type="ECO:0000313" key="12">
    <source>
        <dbReference type="RefSeq" id="XP_025418683.1"/>
    </source>
</evidence>
<keyword evidence="8" id="KW-0479">Metal-binding</keyword>
<evidence type="ECO:0000256" key="10">
    <source>
        <dbReference type="SAM" id="SignalP"/>
    </source>
</evidence>
<evidence type="ECO:0000256" key="3">
    <source>
        <dbReference type="ARBA" id="ARBA00022559"/>
    </source>
</evidence>
<dbReference type="InterPro" id="IPR019791">
    <property type="entry name" value="Haem_peroxidase_animal"/>
</dbReference>
<accession>A0A8B8G756</accession>
<dbReference type="Gene3D" id="1.10.640.10">
    <property type="entry name" value="Haem peroxidase domain superfamily, animal type"/>
    <property type="match status" value="1"/>
</dbReference>
<dbReference type="GO" id="GO:0004601">
    <property type="term" value="F:peroxidase activity"/>
    <property type="evidence" value="ECO:0007669"/>
    <property type="project" value="UniProtKB-KW"/>
</dbReference>
<keyword evidence="4 8" id="KW-0349">Heme</keyword>
<dbReference type="SUPFAM" id="SSF48113">
    <property type="entry name" value="Heme-dependent peroxidases"/>
    <property type="match status" value="1"/>
</dbReference>
<dbReference type="OrthoDB" id="823504at2759"/>
<dbReference type="Proteomes" id="UP000694846">
    <property type="component" value="Unplaced"/>
</dbReference>
<dbReference type="FunFam" id="1.10.640.10:FF:000003">
    <property type="entry name" value="chorion peroxidase"/>
    <property type="match status" value="1"/>
</dbReference>
<evidence type="ECO:0000256" key="6">
    <source>
        <dbReference type="ARBA" id="ARBA00023004"/>
    </source>
</evidence>
<keyword evidence="3" id="KW-0560">Oxidoreductase</keyword>
<feature type="signal peptide" evidence="10">
    <location>
        <begin position="1"/>
        <end position="19"/>
    </location>
</feature>
<gene>
    <name evidence="12" type="primary">LOC112689268</name>
</gene>
<name>A0A8B8G756_9HEMI</name>
<feature type="chain" id="PRO_5034664088" evidence="10">
    <location>
        <begin position="20"/>
        <end position="683"/>
    </location>
</feature>
<comment type="subcellular location">
    <subcellularLocation>
        <location evidence="1">Secreted</location>
    </subcellularLocation>
</comment>
<feature type="binding site" description="axial binding residue" evidence="8">
    <location>
        <position position="444"/>
    </location>
    <ligand>
        <name>heme b</name>
        <dbReference type="ChEBI" id="CHEBI:60344"/>
    </ligand>
    <ligandPart>
        <name>Fe</name>
        <dbReference type="ChEBI" id="CHEBI:18248"/>
    </ligandPart>
</feature>
<dbReference type="Pfam" id="PF03098">
    <property type="entry name" value="An_peroxidase"/>
    <property type="match status" value="1"/>
</dbReference>
<dbReference type="AlphaFoldDB" id="A0A8B8G756"/>
<protein>
    <submittedName>
        <fullName evidence="12">Peroxidase-like</fullName>
    </submittedName>
</protein>
<keyword evidence="3" id="KW-0575">Peroxidase</keyword>
<evidence type="ECO:0000256" key="7">
    <source>
        <dbReference type="ARBA" id="ARBA00023180"/>
    </source>
</evidence>
<proteinExistence type="predicted"/>
<dbReference type="GeneID" id="112689268"/>
<evidence type="ECO:0000313" key="11">
    <source>
        <dbReference type="Proteomes" id="UP000694846"/>
    </source>
</evidence>
<keyword evidence="2" id="KW-0964">Secreted</keyword>
<dbReference type="CDD" id="cd09823">
    <property type="entry name" value="peroxinectin_like"/>
    <property type="match status" value="1"/>
</dbReference>
<dbReference type="GO" id="GO:0020037">
    <property type="term" value="F:heme binding"/>
    <property type="evidence" value="ECO:0007669"/>
    <property type="project" value="InterPro"/>
</dbReference>
<organism evidence="11 12">
    <name type="scientific">Sipha flava</name>
    <name type="common">yellow sugarcane aphid</name>
    <dbReference type="NCBI Taxonomy" id="143950"/>
    <lineage>
        <taxon>Eukaryota</taxon>
        <taxon>Metazoa</taxon>
        <taxon>Ecdysozoa</taxon>
        <taxon>Arthropoda</taxon>
        <taxon>Hexapoda</taxon>
        <taxon>Insecta</taxon>
        <taxon>Pterygota</taxon>
        <taxon>Neoptera</taxon>
        <taxon>Paraneoptera</taxon>
        <taxon>Hemiptera</taxon>
        <taxon>Sternorrhyncha</taxon>
        <taxon>Aphidomorpha</taxon>
        <taxon>Aphidoidea</taxon>
        <taxon>Aphididae</taxon>
        <taxon>Sipha</taxon>
    </lineage>
</organism>
<dbReference type="GO" id="GO:0005576">
    <property type="term" value="C:extracellular region"/>
    <property type="evidence" value="ECO:0007669"/>
    <property type="project" value="UniProtKB-SubCell"/>
</dbReference>
<dbReference type="GO" id="GO:0046872">
    <property type="term" value="F:metal ion binding"/>
    <property type="evidence" value="ECO:0007669"/>
    <property type="project" value="UniProtKB-KW"/>
</dbReference>
<dbReference type="PANTHER" id="PTHR11475">
    <property type="entry name" value="OXIDASE/PEROXIDASE"/>
    <property type="match status" value="1"/>
</dbReference>
<dbReference type="GO" id="GO:0006979">
    <property type="term" value="P:response to oxidative stress"/>
    <property type="evidence" value="ECO:0007669"/>
    <property type="project" value="InterPro"/>
</dbReference>
<dbReference type="RefSeq" id="XP_025418683.1">
    <property type="nucleotide sequence ID" value="XM_025562898.1"/>
</dbReference>
<evidence type="ECO:0000256" key="4">
    <source>
        <dbReference type="ARBA" id="ARBA00022617"/>
    </source>
</evidence>
<dbReference type="PROSITE" id="PS50292">
    <property type="entry name" value="PEROXIDASE_3"/>
    <property type="match status" value="1"/>
</dbReference>
<evidence type="ECO:0000256" key="2">
    <source>
        <dbReference type="ARBA" id="ARBA00022525"/>
    </source>
</evidence>
<evidence type="ECO:0000256" key="5">
    <source>
        <dbReference type="ARBA" id="ARBA00022729"/>
    </source>
</evidence>
<dbReference type="PANTHER" id="PTHR11475:SF4">
    <property type="entry name" value="CHORION PEROXIDASE"/>
    <property type="match status" value="1"/>
</dbReference>
<dbReference type="InterPro" id="IPR010255">
    <property type="entry name" value="Haem_peroxidase_sf"/>
</dbReference>
<evidence type="ECO:0000256" key="1">
    <source>
        <dbReference type="ARBA" id="ARBA00004613"/>
    </source>
</evidence>
<dbReference type="GO" id="GO:0022412">
    <property type="term" value="P:cellular process involved in reproduction in multicellular organism"/>
    <property type="evidence" value="ECO:0007669"/>
    <property type="project" value="UniProtKB-ARBA"/>
</dbReference>
<evidence type="ECO:0000256" key="8">
    <source>
        <dbReference type="PIRSR" id="PIRSR619791-2"/>
    </source>
</evidence>
<dbReference type="PRINTS" id="PR00457">
    <property type="entry name" value="ANPEROXIDASE"/>
</dbReference>
<keyword evidence="6 8" id="KW-0408">Iron</keyword>
<keyword evidence="7" id="KW-0325">Glycoprotein</keyword>
<sequence length="683" mass="76949">MDMVGILLFAVLVLGGSHAFFGQDAGNARNESAHVSPGTRCIHAVNPPKKNHEVHVPSTQNDVVTTTNIDERVDPNPSKIPSLMDPSSSIGLLPPSTIDLADQCFPVPRCDSAARFRTIDGGCNNLRFPVWGRTNTAHTRIVQAHYSDGTDRPRRSTSGHELPNSRHIRTTLFRDLDRPAPKHSLYAMQFGQIIAHDTEFALPKTSNNGSKLECCRPDGTSLQTLPKNCLPIKTPNDDPGSKNRCFTAPRTLDTADRGCNIKPVRQIIAVTSFLDASFVYGSDENTANSLRTFSNGKLRKQVGPNGKSFLPNTKKGARTCTAAITRNDNAVCFTSGDPLRVNIHPDQVVQTISLLRLHNFLCDEFKKINPSWNDERLYQEARRLLIGMYQHIIYNEFVPLLVGKDYARVNNLLPSSKGFNNNYDQFLNPTTITSFTAAAYRSLHSYIPGFFDLVNEARKVTSKIRLSDFYFKTDIVQQKDNYDSFLRGLLTQHSQEQDQFFTKEVSEFLFRIPNKTDGLDLVTLDLERGRDFGEPPYNKFRQLCGLKEAMSFNDLIDQINKKNIDALAKLYEHVNDIDYYAAGILEKPKPGSILGHTFQCIVGEMFFRWKFGDRFFYEFGGQPGSFRLDQLNEIRKTTLALIVCMTSDIQSIQRNAFDVPSARNPLVSCDSIQRLNLNAWREV</sequence>
<dbReference type="InterPro" id="IPR037120">
    <property type="entry name" value="Haem_peroxidase_sf_animal"/>
</dbReference>
<keyword evidence="11" id="KW-1185">Reference proteome</keyword>
<keyword evidence="5 10" id="KW-0732">Signal</keyword>
<evidence type="ECO:0000256" key="9">
    <source>
        <dbReference type="SAM" id="MobiDB-lite"/>
    </source>
</evidence>